<dbReference type="SUPFAM" id="SSF56112">
    <property type="entry name" value="Protein kinase-like (PK-like)"/>
    <property type="match status" value="1"/>
</dbReference>
<evidence type="ECO:0000256" key="6">
    <source>
        <dbReference type="ARBA" id="ARBA00022741"/>
    </source>
</evidence>
<dbReference type="InterPro" id="IPR000719">
    <property type="entry name" value="Prot_kinase_dom"/>
</dbReference>
<evidence type="ECO:0000313" key="15">
    <source>
        <dbReference type="Proteomes" id="UP000594638"/>
    </source>
</evidence>
<evidence type="ECO:0000256" key="11">
    <source>
        <dbReference type="ARBA" id="ARBA00048679"/>
    </source>
</evidence>
<protein>
    <recommendedName>
        <fullName evidence="3">non-specific serine/threonine protein kinase</fullName>
        <ecNumber evidence="3">2.7.11.1</ecNumber>
    </recommendedName>
</protein>
<evidence type="ECO:0000256" key="3">
    <source>
        <dbReference type="ARBA" id="ARBA00012513"/>
    </source>
</evidence>
<keyword evidence="15" id="KW-1185">Reference proteome</keyword>
<proteinExistence type="inferred from homology"/>
<evidence type="ECO:0000256" key="4">
    <source>
        <dbReference type="ARBA" id="ARBA00022527"/>
    </source>
</evidence>
<comment type="caution">
    <text evidence="14">The sequence shown here is derived from an EMBL/GenBank/DDBJ whole genome shotgun (WGS) entry which is preliminary data.</text>
</comment>
<dbReference type="PANTHER" id="PTHR43895">
    <property type="entry name" value="CALCIUM/CALMODULIN-DEPENDENT PROTEIN KINASE KINASE-RELATED"/>
    <property type="match status" value="1"/>
</dbReference>
<dbReference type="PANTHER" id="PTHR43895:SF145">
    <property type="entry name" value="CBL-INTERACTING SERINE_THREONINE-PROTEIN KINASE 9"/>
    <property type="match status" value="1"/>
</dbReference>
<dbReference type="PROSITE" id="PS50816">
    <property type="entry name" value="NAF"/>
    <property type="match status" value="1"/>
</dbReference>
<dbReference type="GO" id="GO:0004674">
    <property type="term" value="F:protein serine/threonine kinase activity"/>
    <property type="evidence" value="ECO:0007669"/>
    <property type="project" value="UniProtKB-KW"/>
</dbReference>
<dbReference type="PROSITE" id="PS50011">
    <property type="entry name" value="PROTEIN_KINASE_DOM"/>
    <property type="match status" value="1"/>
</dbReference>
<feature type="domain" description="Protein kinase" evidence="12">
    <location>
        <begin position="1"/>
        <end position="90"/>
    </location>
</feature>
<keyword evidence="7 14" id="KW-0418">Kinase</keyword>
<dbReference type="Gene3D" id="1.10.510.10">
    <property type="entry name" value="Transferase(Phosphotransferase) domain 1"/>
    <property type="match status" value="1"/>
</dbReference>
<evidence type="ECO:0000259" key="13">
    <source>
        <dbReference type="PROSITE" id="PS50816"/>
    </source>
</evidence>
<evidence type="ECO:0000256" key="5">
    <source>
        <dbReference type="ARBA" id="ARBA00022679"/>
    </source>
</evidence>
<evidence type="ECO:0000256" key="7">
    <source>
        <dbReference type="ARBA" id="ARBA00022777"/>
    </source>
</evidence>
<comment type="cofactor">
    <cofactor evidence="1">
        <name>Mn(2+)</name>
        <dbReference type="ChEBI" id="CHEBI:29035"/>
    </cofactor>
</comment>
<dbReference type="OrthoDB" id="1740260at2759"/>
<dbReference type="CDD" id="cd12195">
    <property type="entry name" value="CIPK_C"/>
    <property type="match status" value="1"/>
</dbReference>
<dbReference type="Gene3D" id="3.30.310.80">
    <property type="entry name" value="Kinase associated domain 1, KA1"/>
    <property type="match status" value="1"/>
</dbReference>
<dbReference type="AlphaFoldDB" id="A0A8S0Q2G3"/>
<dbReference type="InterPro" id="IPR004041">
    <property type="entry name" value="NAF_dom"/>
</dbReference>
<keyword evidence="5" id="KW-0808">Transferase</keyword>
<dbReference type="InterPro" id="IPR011009">
    <property type="entry name" value="Kinase-like_dom_sf"/>
</dbReference>
<dbReference type="InterPro" id="IPR018451">
    <property type="entry name" value="NAF/FISL_domain"/>
</dbReference>
<comment type="catalytic activity">
    <reaction evidence="10">
        <text>L-threonyl-[protein] + ATP = O-phospho-L-threonyl-[protein] + ADP + H(+)</text>
        <dbReference type="Rhea" id="RHEA:46608"/>
        <dbReference type="Rhea" id="RHEA-COMP:11060"/>
        <dbReference type="Rhea" id="RHEA-COMP:11605"/>
        <dbReference type="ChEBI" id="CHEBI:15378"/>
        <dbReference type="ChEBI" id="CHEBI:30013"/>
        <dbReference type="ChEBI" id="CHEBI:30616"/>
        <dbReference type="ChEBI" id="CHEBI:61977"/>
        <dbReference type="ChEBI" id="CHEBI:456216"/>
        <dbReference type="EC" id="2.7.11.1"/>
    </reaction>
</comment>
<dbReference type="Pfam" id="PF03822">
    <property type="entry name" value="NAF"/>
    <property type="match status" value="1"/>
</dbReference>
<dbReference type="Gramene" id="OE9A045370T2">
    <property type="protein sequence ID" value="OE9A045370C2"/>
    <property type="gene ID" value="OE9A045370"/>
</dbReference>
<dbReference type="GO" id="GO:0005524">
    <property type="term" value="F:ATP binding"/>
    <property type="evidence" value="ECO:0007669"/>
    <property type="project" value="UniProtKB-KW"/>
</dbReference>
<evidence type="ECO:0000256" key="9">
    <source>
        <dbReference type="ARBA" id="ARBA00023211"/>
    </source>
</evidence>
<dbReference type="Pfam" id="PF00069">
    <property type="entry name" value="Pkinase"/>
    <property type="match status" value="1"/>
</dbReference>
<evidence type="ECO:0000256" key="2">
    <source>
        <dbReference type="ARBA" id="ARBA00006234"/>
    </source>
</evidence>
<keyword evidence="4" id="KW-0723">Serine/threonine-protein kinase</keyword>
<comment type="similarity">
    <text evidence="2">Belongs to the protein kinase superfamily. CAMK Ser/Thr protein kinase family. SNF1 subfamily.</text>
</comment>
<evidence type="ECO:0000256" key="10">
    <source>
        <dbReference type="ARBA" id="ARBA00047899"/>
    </source>
</evidence>
<keyword evidence="8" id="KW-0067">ATP-binding</keyword>
<dbReference type="EC" id="2.7.11.1" evidence="3"/>
<reference evidence="14 15" key="1">
    <citation type="submission" date="2019-12" db="EMBL/GenBank/DDBJ databases">
        <authorList>
            <person name="Alioto T."/>
            <person name="Alioto T."/>
            <person name="Gomez Garrido J."/>
        </authorList>
    </citation>
    <scope>NUCLEOTIDE SEQUENCE [LARGE SCALE GENOMIC DNA]</scope>
</reference>
<evidence type="ECO:0000256" key="8">
    <source>
        <dbReference type="ARBA" id="ARBA00022840"/>
    </source>
</evidence>
<gene>
    <name evidence="14" type="ORF">OLEA9_A045370</name>
</gene>
<evidence type="ECO:0000259" key="12">
    <source>
        <dbReference type="PROSITE" id="PS50011"/>
    </source>
</evidence>
<dbReference type="EMBL" id="CACTIH010000494">
    <property type="protein sequence ID" value="CAA2961077.1"/>
    <property type="molecule type" value="Genomic_DNA"/>
</dbReference>
<dbReference type="Proteomes" id="UP000594638">
    <property type="component" value="Unassembled WGS sequence"/>
</dbReference>
<comment type="catalytic activity">
    <reaction evidence="11">
        <text>L-seryl-[protein] + ATP = O-phospho-L-seryl-[protein] + ADP + H(+)</text>
        <dbReference type="Rhea" id="RHEA:17989"/>
        <dbReference type="Rhea" id="RHEA-COMP:9863"/>
        <dbReference type="Rhea" id="RHEA-COMP:11604"/>
        <dbReference type="ChEBI" id="CHEBI:15378"/>
        <dbReference type="ChEBI" id="CHEBI:29999"/>
        <dbReference type="ChEBI" id="CHEBI:30616"/>
        <dbReference type="ChEBI" id="CHEBI:83421"/>
        <dbReference type="ChEBI" id="CHEBI:456216"/>
        <dbReference type="EC" id="2.7.11.1"/>
    </reaction>
</comment>
<evidence type="ECO:0000256" key="1">
    <source>
        <dbReference type="ARBA" id="ARBA00001936"/>
    </source>
</evidence>
<organism evidence="14 15">
    <name type="scientific">Olea europaea subsp. europaea</name>
    <dbReference type="NCBI Taxonomy" id="158383"/>
    <lineage>
        <taxon>Eukaryota</taxon>
        <taxon>Viridiplantae</taxon>
        <taxon>Streptophyta</taxon>
        <taxon>Embryophyta</taxon>
        <taxon>Tracheophyta</taxon>
        <taxon>Spermatophyta</taxon>
        <taxon>Magnoliopsida</taxon>
        <taxon>eudicotyledons</taxon>
        <taxon>Gunneridae</taxon>
        <taxon>Pentapetalae</taxon>
        <taxon>asterids</taxon>
        <taxon>lamiids</taxon>
        <taxon>Lamiales</taxon>
        <taxon>Oleaceae</taxon>
        <taxon>Oleeae</taxon>
        <taxon>Olea</taxon>
    </lineage>
</organism>
<evidence type="ECO:0000313" key="14">
    <source>
        <dbReference type="EMBL" id="CAA2961077.1"/>
    </source>
</evidence>
<dbReference type="GO" id="GO:0007165">
    <property type="term" value="P:signal transduction"/>
    <property type="evidence" value="ECO:0007669"/>
    <property type="project" value="InterPro"/>
</dbReference>
<sequence>MAQLLSSKAYEGAAADIWSCGVILFELLSGYLPFDDSNLTSLYTKIYRSEYKFPEWFTTDQKKLISKILEPNPMKTDYEPAMQIKSDEYIKRDDFQAVFDIIKGTEAEIKDSEPTIFINAFQLIATSQDLDLSGLFEEQETEKRKTKLGSKHTISETIQKIKAAAKDASLSVEKINTTKMRMHPTNKMERHSKSCLDLAAEVTEVAPKHCVVQISKSSGELKLFKEFCKSLSSMLTEESCISSQVTEL</sequence>
<dbReference type="FunFam" id="3.30.310.80:FF:000005">
    <property type="entry name" value="Non-specific serine/threonine protein kinase"/>
    <property type="match status" value="1"/>
</dbReference>
<name>A0A8S0Q2G3_OLEEU</name>
<keyword evidence="9" id="KW-0464">Manganese</keyword>
<accession>A0A8S0Q2G3</accession>
<feature type="domain" description="NAF" evidence="13">
    <location>
        <begin position="113"/>
        <end position="137"/>
    </location>
</feature>
<keyword evidence="6" id="KW-0547">Nucleotide-binding</keyword>